<evidence type="ECO:0000256" key="6">
    <source>
        <dbReference type="ARBA" id="ARBA00023136"/>
    </source>
</evidence>
<dbReference type="eggNOG" id="COG1714">
    <property type="taxonomic scope" value="Bacteria"/>
</dbReference>
<gene>
    <name evidence="10" type="ordered locus">Celf_0948</name>
</gene>
<feature type="compositionally biased region" description="Pro residues" evidence="7">
    <location>
        <begin position="108"/>
        <end position="132"/>
    </location>
</feature>
<feature type="compositionally biased region" description="Low complexity" evidence="7">
    <location>
        <begin position="398"/>
        <end position="413"/>
    </location>
</feature>
<feature type="compositionally biased region" description="Pro residues" evidence="7">
    <location>
        <begin position="317"/>
        <end position="332"/>
    </location>
</feature>
<feature type="region of interest" description="Disordered" evidence="7">
    <location>
        <begin position="94"/>
        <end position="138"/>
    </location>
</feature>
<dbReference type="Pfam" id="PF06271">
    <property type="entry name" value="RDD"/>
    <property type="match status" value="1"/>
</dbReference>
<comment type="subcellular location">
    <subcellularLocation>
        <location evidence="1">Cell membrane</location>
        <topology evidence="1">Multi-pass membrane protein</topology>
    </subcellularLocation>
</comment>
<feature type="compositionally biased region" description="Low complexity" evidence="7">
    <location>
        <begin position="459"/>
        <end position="504"/>
    </location>
</feature>
<evidence type="ECO:0000256" key="2">
    <source>
        <dbReference type="ARBA" id="ARBA00022475"/>
    </source>
</evidence>
<keyword evidence="11" id="KW-1185">Reference proteome</keyword>
<dbReference type="PANTHER" id="PTHR36115:SF6">
    <property type="entry name" value="PROLINE-RICH ANTIGEN HOMOLOG"/>
    <property type="match status" value="1"/>
</dbReference>
<keyword evidence="2" id="KW-1003">Cell membrane</keyword>
<evidence type="ECO:0000313" key="10">
    <source>
        <dbReference type="EMBL" id="AEE45085.1"/>
    </source>
</evidence>
<reference evidence="10 11" key="1">
    <citation type="submission" date="2011-04" db="EMBL/GenBank/DDBJ databases">
        <title>Complete sequence of Cellulomonas fimi ATCC 484.</title>
        <authorList>
            <consortium name="US DOE Joint Genome Institute"/>
            <person name="Lucas S."/>
            <person name="Han J."/>
            <person name="Lapidus A."/>
            <person name="Cheng J.-F."/>
            <person name="Goodwin L."/>
            <person name="Pitluck S."/>
            <person name="Peters L."/>
            <person name="Chertkov O."/>
            <person name="Detter J.C."/>
            <person name="Han C."/>
            <person name="Tapia R."/>
            <person name="Land M."/>
            <person name="Hauser L."/>
            <person name="Kyrpides N."/>
            <person name="Ivanova N."/>
            <person name="Ovchinnikova G."/>
            <person name="Pagani I."/>
            <person name="Mead D."/>
            <person name="Brumm P."/>
            <person name="Woyke T."/>
        </authorList>
    </citation>
    <scope>NUCLEOTIDE SEQUENCE [LARGE SCALE GENOMIC DNA]</scope>
    <source>
        <strain evidence="11">ATCC 484 / DSM 20113 / JCM 1341 / NBRC 15513 / NCIMB 8980 / NCTC 7547</strain>
    </source>
</reference>
<dbReference type="eggNOG" id="COG1716">
    <property type="taxonomic scope" value="Bacteria"/>
</dbReference>
<dbReference type="HOGENOM" id="CLU_031946_0_0_11"/>
<keyword evidence="5 8" id="KW-1133">Transmembrane helix</keyword>
<feature type="region of interest" description="Disordered" evidence="7">
    <location>
        <begin position="379"/>
        <end position="413"/>
    </location>
</feature>
<dbReference type="RefSeq" id="WP_013770113.1">
    <property type="nucleotide sequence ID" value="NC_015514.1"/>
</dbReference>
<evidence type="ECO:0000256" key="1">
    <source>
        <dbReference type="ARBA" id="ARBA00004651"/>
    </source>
</evidence>
<dbReference type="InterPro" id="IPR000253">
    <property type="entry name" value="FHA_dom"/>
</dbReference>
<dbReference type="PROSITE" id="PS50006">
    <property type="entry name" value="FHA_DOMAIN"/>
    <property type="match status" value="1"/>
</dbReference>
<dbReference type="InterPro" id="IPR010432">
    <property type="entry name" value="RDD"/>
</dbReference>
<feature type="compositionally biased region" description="Low complexity" evidence="7">
    <location>
        <begin position="526"/>
        <end position="537"/>
    </location>
</feature>
<dbReference type="GO" id="GO:0005886">
    <property type="term" value="C:plasma membrane"/>
    <property type="evidence" value="ECO:0007669"/>
    <property type="project" value="UniProtKB-SubCell"/>
</dbReference>
<accession>F4H1B4</accession>
<evidence type="ECO:0000313" key="11">
    <source>
        <dbReference type="Proteomes" id="UP000008460"/>
    </source>
</evidence>
<dbReference type="SUPFAM" id="SSF49879">
    <property type="entry name" value="SMAD/FHA domain"/>
    <property type="match status" value="1"/>
</dbReference>
<evidence type="ECO:0000256" key="7">
    <source>
        <dbReference type="SAM" id="MobiDB-lite"/>
    </source>
</evidence>
<dbReference type="Pfam" id="PF00498">
    <property type="entry name" value="FHA"/>
    <property type="match status" value="1"/>
</dbReference>
<dbReference type="PANTHER" id="PTHR36115">
    <property type="entry name" value="PROLINE-RICH ANTIGEN HOMOLOG-RELATED"/>
    <property type="match status" value="1"/>
</dbReference>
<feature type="region of interest" description="Disordered" evidence="7">
    <location>
        <begin position="311"/>
        <end position="364"/>
    </location>
</feature>
<protein>
    <submittedName>
        <fullName evidence="10">RDD domain containing protein</fullName>
    </submittedName>
</protein>
<keyword evidence="4 8" id="KW-0812">Transmembrane</keyword>
<evidence type="ECO:0000256" key="3">
    <source>
        <dbReference type="ARBA" id="ARBA00022553"/>
    </source>
</evidence>
<feature type="compositionally biased region" description="Low complexity" evidence="7">
    <location>
        <begin position="333"/>
        <end position="364"/>
    </location>
</feature>
<dbReference type="STRING" id="590998.Celf_0948"/>
<dbReference type="EMBL" id="CP002666">
    <property type="protein sequence ID" value="AEE45085.1"/>
    <property type="molecule type" value="Genomic_DNA"/>
</dbReference>
<name>F4H1B4_CELFA</name>
<organism evidence="10 11">
    <name type="scientific">Cellulomonas fimi (strain ATCC 484 / DSM 20113 / JCM 1341 / CCUG 24087 / LMG 16345 / NBRC 15513 / NCIMB 8980 / NCTC 7547 / NRS-133)</name>
    <dbReference type="NCBI Taxonomy" id="590998"/>
    <lineage>
        <taxon>Bacteria</taxon>
        <taxon>Bacillati</taxon>
        <taxon>Actinomycetota</taxon>
        <taxon>Actinomycetes</taxon>
        <taxon>Micrococcales</taxon>
        <taxon>Cellulomonadaceae</taxon>
        <taxon>Cellulomonas</taxon>
    </lineage>
</organism>
<evidence type="ECO:0000256" key="4">
    <source>
        <dbReference type="ARBA" id="ARBA00022692"/>
    </source>
</evidence>
<sequence length="662" mass="63874">MSTPPHAPVTCPVCAVQADPGTQFCGWCGAPIPAAHATATGAVPPAAAYAPTDGAVAPVVPSSPAPAGQVAPSAPVVPVAPPIVTAAPPGPVPVAPPTKPAPGAGPGLAPPPPPSPTTPQPAPAPRTAPPSPSAGGSVAVTPGDVAPVSRRLLAYLVDGALIGVVYGLGTVVALATVDATGRPSPLAFLPPVLAVLIGIGQWVAESTTGATVGGALLGIRTVSARTGLPAGLLAVLLRNLVVAAGSLACGIGQVVVVLSGLWDREPAQRGWHDKAAGTLVLRAAAARRPRPAAAGTGAWDSAVARAVEPRAVGPMPSSAPPSAAVPPGPVVPPVTSVPGASSPGTAPEAHRAGGAHAAAAPSTEAVDVVRPAPVDASALAGPAAAPHPAEDPLIDAVPGLAPQGAPAGAPASSGPLIDSIPVATAPVPTAAVRRERTEAPIDTTAVPLVELPPRRDRPSSAPATGFPSTAPAAPDAAAGGAAGTSGADAPAPPATGEGAAGRPNPVMPPPAPLAPAGAGSFEGSRPAAGPAGDAAATGLGDLEHTRLRDAGPIPRAAALRLVLDTGERVDVTGDGLVGRSPAPEPGVEHVVAVADRSVSKVHLAFGVDPAGGLWVMDRGSTNGTFLVGPDGSGTALTPGTRGVVEAGWTVRFGERSARVERA</sequence>
<feature type="transmembrane region" description="Helical" evidence="8">
    <location>
        <begin position="152"/>
        <end position="174"/>
    </location>
</feature>
<dbReference type="KEGG" id="cfi:Celf_0948"/>
<proteinExistence type="predicted"/>
<feature type="transmembrane region" description="Helical" evidence="8">
    <location>
        <begin position="240"/>
        <end position="262"/>
    </location>
</feature>
<feature type="domain" description="FHA" evidence="9">
    <location>
        <begin position="575"/>
        <end position="626"/>
    </location>
</feature>
<keyword evidence="3" id="KW-0597">Phosphoprotein</keyword>
<feature type="region of interest" description="Disordered" evidence="7">
    <location>
        <begin position="441"/>
        <end position="537"/>
    </location>
</feature>
<evidence type="ECO:0000256" key="8">
    <source>
        <dbReference type="SAM" id="Phobius"/>
    </source>
</evidence>
<dbReference type="InterPro" id="IPR008984">
    <property type="entry name" value="SMAD_FHA_dom_sf"/>
</dbReference>
<evidence type="ECO:0000256" key="5">
    <source>
        <dbReference type="ARBA" id="ARBA00022989"/>
    </source>
</evidence>
<evidence type="ECO:0000259" key="9">
    <source>
        <dbReference type="PROSITE" id="PS50006"/>
    </source>
</evidence>
<dbReference type="Proteomes" id="UP000008460">
    <property type="component" value="Chromosome"/>
</dbReference>
<dbReference type="Gene3D" id="2.60.200.20">
    <property type="match status" value="1"/>
</dbReference>
<dbReference type="InterPro" id="IPR051791">
    <property type="entry name" value="Pra-immunoreactive"/>
</dbReference>
<keyword evidence="6 8" id="KW-0472">Membrane</keyword>
<dbReference type="AlphaFoldDB" id="F4H1B4"/>